<reference evidence="2" key="1">
    <citation type="submission" date="2024-05" db="EMBL/GenBank/DDBJ databases">
        <title>Planctomycetes of the genus Singulisphaera possess chitinolytic capabilities.</title>
        <authorList>
            <person name="Ivanova A."/>
        </authorList>
    </citation>
    <scope>NUCLEOTIDE SEQUENCE</scope>
    <source>
        <strain evidence="2">Ch08T</strain>
    </source>
</reference>
<accession>A0AAU7CIM8</accession>
<evidence type="ECO:0000313" key="2">
    <source>
        <dbReference type="EMBL" id="XBH05318.1"/>
    </source>
</evidence>
<name>A0AAU7CIM8_9BACT</name>
<feature type="region of interest" description="Disordered" evidence="1">
    <location>
        <begin position="58"/>
        <end position="81"/>
    </location>
</feature>
<dbReference type="EMBL" id="CP155447">
    <property type="protein sequence ID" value="XBH05318.1"/>
    <property type="molecule type" value="Genomic_DNA"/>
</dbReference>
<gene>
    <name evidence="2" type="ORF">V5E97_04680</name>
</gene>
<proteinExistence type="predicted"/>
<evidence type="ECO:0000256" key="1">
    <source>
        <dbReference type="SAM" id="MobiDB-lite"/>
    </source>
</evidence>
<protein>
    <submittedName>
        <fullName evidence="2">Uncharacterized protein</fullName>
    </submittedName>
</protein>
<feature type="compositionally biased region" description="Pro residues" evidence="1">
    <location>
        <begin position="1"/>
        <end position="10"/>
    </location>
</feature>
<dbReference type="AlphaFoldDB" id="A0AAU7CIM8"/>
<sequence>MRSGQPPPGRGKPGIVDRDPDRLTVLWVGGAVEGGRQPAREAIGRPLGCRLIATLQIPPTEEKGGSDHGPAASGATRLIKP</sequence>
<dbReference type="RefSeq" id="WP_406698134.1">
    <property type="nucleotide sequence ID" value="NZ_CP155447.1"/>
</dbReference>
<organism evidence="2">
    <name type="scientific">Singulisphaera sp. Ch08</name>
    <dbReference type="NCBI Taxonomy" id="3120278"/>
    <lineage>
        <taxon>Bacteria</taxon>
        <taxon>Pseudomonadati</taxon>
        <taxon>Planctomycetota</taxon>
        <taxon>Planctomycetia</taxon>
        <taxon>Isosphaerales</taxon>
        <taxon>Isosphaeraceae</taxon>
        <taxon>Singulisphaera</taxon>
    </lineage>
</organism>
<feature type="region of interest" description="Disordered" evidence="1">
    <location>
        <begin position="1"/>
        <end position="21"/>
    </location>
</feature>